<reference evidence="1" key="1">
    <citation type="journal article" date="2014" name="Front. Microbiol.">
        <title>High frequency of phylogenetically diverse reductive dehalogenase-homologous genes in deep subseafloor sedimentary metagenomes.</title>
        <authorList>
            <person name="Kawai M."/>
            <person name="Futagami T."/>
            <person name="Toyoda A."/>
            <person name="Takaki Y."/>
            <person name="Nishi S."/>
            <person name="Hori S."/>
            <person name="Arai W."/>
            <person name="Tsubouchi T."/>
            <person name="Morono Y."/>
            <person name="Uchiyama I."/>
            <person name="Ito T."/>
            <person name="Fujiyama A."/>
            <person name="Inagaki F."/>
            <person name="Takami H."/>
        </authorList>
    </citation>
    <scope>NUCLEOTIDE SEQUENCE</scope>
    <source>
        <strain evidence="1">Expedition CK06-06</strain>
    </source>
</reference>
<evidence type="ECO:0000313" key="1">
    <source>
        <dbReference type="EMBL" id="GAH56661.1"/>
    </source>
</evidence>
<protein>
    <recommendedName>
        <fullName evidence="2">VWA domain-containing protein</fullName>
    </recommendedName>
</protein>
<gene>
    <name evidence="1" type="ORF">S03H2_40441</name>
</gene>
<dbReference type="AlphaFoldDB" id="X1GFI1"/>
<dbReference type="EMBL" id="BARU01025073">
    <property type="protein sequence ID" value="GAH56661.1"/>
    <property type="molecule type" value="Genomic_DNA"/>
</dbReference>
<comment type="caution">
    <text evidence="1">The sequence shown here is derived from an EMBL/GenBank/DDBJ whole genome shotgun (WGS) entry which is preliminary data.</text>
</comment>
<sequence length="219" mass="24959">RILVQAKDGIDDKAVGRFIESLNLRREMTDAIDPLIREASSSSLRQLYPLKLSRLGVIWIACGISDLIPFYYNRTPENQKLSVAVYVDTSPSMNEFKENEVWLIDKLKESFPTDIFVFSGSVEEVSTKDFALGKYPQGYSTSFDAVVEHFLKEKDDFALVFSDGCSSVSEENKNKFKISRKKLYSIYFSTWDNNVTSDLDSISSSSISLVIEKKERARR</sequence>
<accession>X1GFI1</accession>
<organism evidence="1">
    <name type="scientific">marine sediment metagenome</name>
    <dbReference type="NCBI Taxonomy" id="412755"/>
    <lineage>
        <taxon>unclassified sequences</taxon>
        <taxon>metagenomes</taxon>
        <taxon>ecological metagenomes</taxon>
    </lineage>
</organism>
<feature type="non-terminal residue" evidence="1">
    <location>
        <position position="1"/>
    </location>
</feature>
<name>X1GFI1_9ZZZZ</name>
<evidence type="ECO:0008006" key="2">
    <source>
        <dbReference type="Google" id="ProtNLM"/>
    </source>
</evidence>
<proteinExistence type="predicted"/>